<dbReference type="RefSeq" id="XP_024335817.1">
    <property type="nucleotide sequence ID" value="XM_024489097.1"/>
</dbReference>
<evidence type="ECO:0000313" key="3">
    <source>
        <dbReference type="Proteomes" id="UP000194127"/>
    </source>
</evidence>
<dbReference type="STRING" id="670580.A0A1X6MS62"/>
<keyword evidence="3" id="KW-1185">Reference proteome</keyword>
<sequence>MFNPVRLARRITSTKYTSCTAACARSSQRPEAFSHMKPAADQEESKTKIDGGTTSAKSGAAFLGFAYDLLRVEPRDRDVEPQQAVPPQPSQPQQATPSELPQPQQATAPEPSQPRQATPLELSQLQQAAPPEPLLSFDLPPLPELPDKPKYPCPYLTDAEITTYLVPLYKRGWTVQSSNKAARQGHPSVAPALVKRFLFLKQRGYANLQFTEDIERFQKDEDHHCSVFRRGMALVLRTHTHTARPLPLVGVPHPLKVRPGITLRDVRLAILVERAFEVHLVRGTGDPRTMRADTRPAMCPLTMQDMEERRLPYDAIRHRQGCPVCGSKKHLKGECPLQYEVKPRRLCVRCGEMHWDFQCPQEKKELESDAGPSSAI</sequence>
<dbReference type="Proteomes" id="UP000194127">
    <property type="component" value="Unassembled WGS sequence"/>
</dbReference>
<gene>
    <name evidence="2" type="ORF">POSPLADRAFT_1184716</name>
</gene>
<dbReference type="GO" id="GO:0008124">
    <property type="term" value="F:4-alpha-hydroxytetrahydrobiopterin dehydratase activity"/>
    <property type="evidence" value="ECO:0007669"/>
    <property type="project" value="InterPro"/>
</dbReference>
<dbReference type="OrthoDB" id="3263285at2759"/>
<dbReference type="GO" id="GO:0006729">
    <property type="term" value="P:tetrahydrobiopterin biosynthetic process"/>
    <property type="evidence" value="ECO:0007669"/>
    <property type="project" value="InterPro"/>
</dbReference>
<protein>
    <submittedName>
        <fullName evidence="2">Uncharacterized protein</fullName>
    </submittedName>
</protein>
<organism evidence="2 3">
    <name type="scientific">Postia placenta MAD-698-R-SB12</name>
    <dbReference type="NCBI Taxonomy" id="670580"/>
    <lineage>
        <taxon>Eukaryota</taxon>
        <taxon>Fungi</taxon>
        <taxon>Dikarya</taxon>
        <taxon>Basidiomycota</taxon>
        <taxon>Agaricomycotina</taxon>
        <taxon>Agaricomycetes</taxon>
        <taxon>Polyporales</taxon>
        <taxon>Adustoporiaceae</taxon>
        <taxon>Rhodonia</taxon>
    </lineage>
</organism>
<feature type="region of interest" description="Disordered" evidence="1">
    <location>
        <begin position="25"/>
        <end position="57"/>
    </location>
</feature>
<feature type="region of interest" description="Disordered" evidence="1">
    <location>
        <begin position="77"/>
        <end position="119"/>
    </location>
</feature>
<accession>A0A1X6MS62</accession>
<reference evidence="2 3" key="1">
    <citation type="submission" date="2017-04" db="EMBL/GenBank/DDBJ databases">
        <title>Genome Sequence of the Model Brown-Rot Fungus Postia placenta SB12.</title>
        <authorList>
            <consortium name="DOE Joint Genome Institute"/>
            <person name="Gaskell J."/>
            <person name="Kersten P."/>
            <person name="Larrondo L.F."/>
            <person name="Canessa P."/>
            <person name="Martinez D."/>
            <person name="Hibbett D."/>
            <person name="Schmoll M."/>
            <person name="Kubicek C.P."/>
            <person name="Martinez A.T."/>
            <person name="Yadav J."/>
            <person name="Master E."/>
            <person name="Magnuson J.K."/>
            <person name="James T."/>
            <person name="Yaver D."/>
            <person name="Berka R."/>
            <person name="Labutti K."/>
            <person name="Lipzen A."/>
            <person name="Aerts A."/>
            <person name="Barry K."/>
            <person name="Henrissat B."/>
            <person name="Blanchette R."/>
            <person name="Grigoriev I."/>
            <person name="Cullen D."/>
        </authorList>
    </citation>
    <scope>NUCLEOTIDE SEQUENCE [LARGE SCALE GENOMIC DNA]</scope>
    <source>
        <strain evidence="2 3">MAD-698-R-SB12</strain>
    </source>
</reference>
<evidence type="ECO:0000256" key="1">
    <source>
        <dbReference type="SAM" id="MobiDB-lite"/>
    </source>
</evidence>
<dbReference type="Gene3D" id="3.30.1360.20">
    <property type="entry name" value="Transcriptional coactivator/pterin dehydratase"/>
    <property type="match status" value="1"/>
</dbReference>
<dbReference type="EMBL" id="KZ110603">
    <property type="protein sequence ID" value="OSX59023.1"/>
    <property type="molecule type" value="Genomic_DNA"/>
</dbReference>
<dbReference type="InterPro" id="IPR036428">
    <property type="entry name" value="PCD_sf"/>
</dbReference>
<name>A0A1X6MS62_9APHY</name>
<evidence type="ECO:0000313" key="2">
    <source>
        <dbReference type="EMBL" id="OSX59023.1"/>
    </source>
</evidence>
<dbReference type="GeneID" id="36334046"/>
<dbReference type="AlphaFoldDB" id="A0A1X6MS62"/>
<dbReference type="Gene3D" id="4.10.60.10">
    <property type="entry name" value="Zinc finger, CCHC-type"/>
    <property type="match status" value="1"/>
</dbReference>
<feature type="compositionally biased region" description="Basic and acidic residues" evidence="1">
    <location>
        <begin position="32"/>
        <end position="49"/>
    </location>
</feature>
<proteinExistence type="predicted"/>